<accession>A0AAD8NQ26</accession>
<feature type="transmembrane region" description="Helical" evidence="1">
    <location>
        <begin position="6"/>
        <end position="28"/>
    </location>
</feature>
<evidence type="ECO:0000313" key="3">
    <source>
        <dbReference type="Proteomes" id="UP001229421"/>
    </source>
</evidence>
<keyword evidence="1" id="KW-0812">Transmembrane</keyword>
<gene>
    <name evidence="2" type="ORF">QVD17_19440</name>
</gene>
<keyword evidence="1" id="KW-1133">Transmembrane helix</keyword>
<organism evidence="2 3">
    <name type="scientific">Tagetes erecta</name>
    <name type="common">African marigold</name>
    <dbReference type="NCBI Taxonomy" id="13708"/>
    <lineage>
        <taxon>Eukaryota</taxon>
        <taxon>Viridiplantae</taxon>
        <taxon>Streptophyta</taxon>
        <taxon>Embryophyta</taxon>
        <taxon>Tracheophyta</taxon>
        <taxon>Spermatophyta</taxon>
        <taxon>Magnoliopsida</taxon>
        <taxon>eudicotyledons</taxon>
        <taxon>Gunneridae</taxon>
        <taxon>Pentapetalae</taxon>
        <taxon>asterids</taxon>
        <taxon>campanulids</taxon>
        <taxon>Asterales</taxon>
        <taxon>Asteraceae</taxon>
        <taxon>Asteroideae</taxon>
        <taxon>Heliantheae alliance</taxon>
        <taxon>Tageteae</taxon>
        <taxon>Tagetes</taxon>
    </lineage>
</organism>
<evidence type="ECO:0000256" key="1">
    <source>
        <dbReference type="SAM" id="Phobius"/>
    </source>
</evidence>
<evidence type="ECO:0000313" key="2">
    <source>
        <dbReference type="EMBL" id="KAK1424125.1"/>
    </source>
</evidence>
<dbReference type="EMBL" id="JAUHHV010000005">
    <property type="protein sequence ID" value="KAK1424125.1"/>
    <property type="molecule type" value="Genomic_DNA"/>
</dbReference>
<keyword evidence="3" id="KW-1185">Reference proteome</keyword>
<dbReference type="Proteomes" id="UP001229421">
    <property type="component" value="Unassembled WGS sequence"/>
</dbReference>
<dbReference type="AlphaFoldDB" id="A0AAD8NQ26"/>
<keyword evidence="1" id="KW-0472">Membrane</keyword>
<reference evidence="2" key="1">
    <citation type="journal article" date="2023" name="bioRxiv">
        <title>Improved chromosome-level genome assembly for marigold (Tagetes erecta).</title>
        <authorList>
            <person name="Jiang F."/>
            <person name="Yuan L."/>
            <person name="Wang S."/>
            <person name="Wang H."/>
            <person name="Xu D."/>
            <person name="Wang A."/>
            <person name="Fan W."/>
        </authorList>
    </citation>
    <scope>NUCLEOTIDE SEQUENCE</scope>
    <source>
        <strain evidence="2">WSJ</strain>
        <tissue evidence="2">Leaf</tissue>
    </source>
</reference>
<sequence length="103" mass="11526">MMFRWSWLVIVMHVVLIVVYCVVWRFYGDMWICNKICIKAFVVVVDLRSAVVMSPTLAAVVVGKPPSSICCCVCGHFGGDDGVSMSPWRGIHCSHVVMLFDTL</sequence>
<proteinExistence type="predicted"/>
<protein>
    <submittedName>
        <fullName evidence="2">Uncharacterized protein</fullName>
    </submittedName>
</protein>
<comment type="caution">
    <text evidence="2">The sequence shown here is derived from an EMBL/GenBank/DDBJ whole genome shotgun (WGS) entry which is preliminary data.</text>
</comment>
<name>A0AAD8NQ26_TARER</name>